<dbReference type="InterPro" id="IPR038666">
    <property type="entry name" value="SSP1_head-tail_sf"/>
</dbReference>
<reference evidence="1" key="2">
    <citation type="submission" date="2015-10" db="EMBL/GenBank/DDBJ databases">
        <authorList>
            <person name="Gilbert D.G."/>
        </authorList>
    </citation>
    <scope>NUCLEOTIDE SEQUENCE</scope>
    <source>
        <strain evidence="1">GO-13</strain>
    </source>
</reference>
<dbReference type="NCBIfam" id="TIGR01563">
    <property type="entry name" value="gp16_SPP1"/>
    <property type="match status" value="1"/>
</dbReference>
<reference evidence="2 4" key="3">
    <citation type="submission" date="2023-03" db="EMBL/GenBank/DDBJ databases">
        <title>Agriculturally important microbes genome sequencing.</title>
        <authorList>
            <person name="Dunlap C."/>
        </authorList>
    </citation>
    <scope>NUCLEOTIDE SEQUENCE [LARGE SCALE GENOMIC DNA]</scope>
    <source>
        <strain evidence="2 4">CBP-3203</strain>
    </source>
</reference>
<dbReference type="OrthoDB" id="2736471at2"/>
<dbReference type="STRING" id="1664069.BGLY_3326"/>
<dbReference type="Proteomes" id="UP000036168">
    <property type="component" value="Unassembled WGS sequence"/>
</dbReference>
<evidence type="ECO:0000313" key="3">
    <source>
        <dbReference type="Proteomes" id="UP000036168"/>
    </source>
</evidence>
<evidence type="ECO:0000313" key="2">
    <source>
        <dbReference type="EMBL" id="MEC0487405.1"/>
    </source>
</evidence>
<dbReference type="Proteomes" id="UP001341297">
    <property type="component" value="Unassembled WGS sequence"/>
</dbReference>
<reference evidence="1 3" key="1">
    <citation type="journal article" date="2015" name="Int. J. Syst. Evol. Microbiol.">
        <title>Bacillus glycinifermentans sp. nov., isolated from fermented soybean paste.</title>
        <authorList>
            <person name="Kim S.J."/>
            <person name="Dunlap C.A."/>
            <person name="Kwon S.W."/>
            <person name="Rooney A.P."/>
        </authorList>
    </citation>
    <scope>NUCLEOTIDE SEQUENCE [LARGE SCALE GENOMIC DNA]</scope>
    <source>
        <strain evidence="1 3">GO-13</strain>
    </source>
</reference>
<dbReference type="Pfam" id="PF05521">
    <property type="entry name" value="Phage_HCP"/>
    <property type="match status" value="1"/>
</dbReference>
<evidence type="ECO:0000313" key="1">
    <source>
        <dbReference type="EMBL" id="KRT94020.1"/>
    </source>
</evidence>
<organism evidence="1 3">
    <name type="scientific">Bacillus glycinifermentans</name>
    <dbReference type="NCBI Taxonomy" id="1664069"/>
    <lineage>
        <taxon>Bacteria</taxon>
        <taxon>Bacillati</taxon>
        <taxon>Bacillota</taxon>
        <taxon>Bacilli</taxon>
        <taxon>Bacillales</taxon>
        <taxon>Bacillaceae</taxon>
        <taxon>Bacillus</taxon>
    </lineage>
</organism>
<dbReference type="RefSeq" id="WP_048356107.1">
    <property type="nucleotide sequence ID" value="NZ_JARRTL010000031.1"/>
</dbReference>
<sequence>MIYEYDEFPHTFTVQKLEKVSDGGGGYEEKYVDFITINGFVCGVSSREFYQAQQLQNPVDCNVYYPYRTDIDKTMRIIYENKILIFKSAPIDQGGMHEIMNLKCEVSGVLEDNGEG</sequence>
<dbReference type="AlphaFoldDB" id="A0A0T6BQX4"/>
<dbReference type="EMBL" id="LECW02000014">
    <property type="protein sequence ID" value="KRT94020.1"/>
    <property type="molecule type" value="Genomic_DNA"/>
</dbReference>
<dbReference type="InterPro" id="IPR008767">
    <property type="entry name" value="Phage_SPP1_head-tail_adaptor"/>
</dbReference>
<dbReference type="EMBL" id="JARRTL010000031">
    <property type="protein sequence ID" value="MEC0487405.1"/>
    <property type="molecule type" value="Genomic_DNA"/>
</dbReference>
<evidence type="ECO:0000313" key="4">
    <source>
        <dbReference type="Proteomes" id="UP001341297"/>
    </source>
</evidence>
<comment type="caution">
    <text evidence="1">The sequence shown here is derived from an EMBL/GenBank/DDBJ whole genome shotgun (WGS) entry which is preliminary data.</text>
</comment>
<protein>
    <submittedName>
        <fullName evidence="2">Phage head closure protein</fullName>
    </submittedName>
    <submittedName>
        <fullName evidence="1">Phage head-tail adapter protein</fullName>
    </submittedName>
</protein>
<proteinExistence type="predicted"/>
<dbReference type="Gene3D" id="2.40.10.270">
    <property type="entry name" value="Bacteriophage SPP1 head-tail adaptor protein"/>
    <property type="match status" value="1"/>
</dbReference>
<gene>
    <name evidence="1" type="ORF">AB447_215345</name>
    <name evidence="2" type="ORF">P8828_21880</name>
</gene>
<accession>A0A0T6BQX4</accession>
<keyword evidence="4" id="KW-1185">Reference proteome</keyword>
<name>A0A0T6BQX4_9BACI</name>